<dbReference type="SUPFAM" id="SSF57667">
    <property type="entry name" value="beta-beta-alpha zinc fingers"/>
    <property type="match status" value="2"/>
</dbReference>
<dbReference type="EMBL" id="PKPP01006753">
    <property type="protein sequence ID" value="PWA55437.1"/>
    <property type="molecule type" value="Genomic_DNA"/>
</dbReference>
<proteinExistence type="predicted"/>
<dbReference type="GO" id="GO:0003676">
    <property type="term" value="F:nucleic acid binding"/>
    <property type="evidence" value="ECO:0007669"/>
    <property type="project" value="InterPro"/>
</dbReference>
<evidence type="ECO:0000259" key="2">
    <source>
        <dbReference type="PROSITE" id="PS00028"/>
    </source>
</evidence>
<dbReference type="SMART" id="SM00355">
    <property type="entry name" value="ZnF_C2H2"/>
    <property type="match status" value="2"/>
</dbReference>
<accession>A0A2U1M2H0</accession>
<dbReference type="PANTHER" id="PTHR47487:SF20">
    <property type="entry name" value="ZINC FINGER, U1-TYPE-RELATED"/>
    <property type="match status" value="1"/>
</dbReference>
<dbReference type="AlphaFoldDB" id="A0A2U1M2H0"/>
<name>A0A2U1M2H0_ARTAN</name>
<dbReference type="InterPro" id="IPR003604">
    <property type="entry name" value="Matrin/U1-like-C_Znf_C2H2"/>
</dbReference>
<comment type="caution">
    <text evidence="3">The sequence shown here is derived from an EMBL/GenBank/DDBJ whole genome shotgun (WGS) entry which is preliminary data.</text>
</comment>
<evidence type="ECO:0000256" key="1">
    <source>
        <dbReference type="SAM" id="MobiDB-lite"/>
    </source>
</evidence>
<dbReference type="OrthoDB" id="434647at2759"/>
<keyword evidence="4" id="KW-1185">Reference proteome</keyword>
<dbReference type="PANTHER" id="PTHR47487">
    <property type="entry name" value="OS06G0651300 PROTEIN-RELATED"/>
    <property type="match status" value="1"/>
</dbReference>
<organism evidence="3 4">
    <name type="scientific">Artemisia annua</name>
    <name type="common">Sweet wormwood</name>
    <dbReference type="NCBI Taxonomy" id="35608"/>
    <lineage>
        <taxon>Eukaryota</taxon>
        <taxon>Viridiplantae</taxon>
        <taxon>Streptophyta</taxon>
        <taxon>Embryophyta</taxon>
        <taxon>Tracheophyta</taxon>
        <taxon>Spermatophyta</taxon>
        <taxon>Magnoliopsida</taxon>
        <taxon>eudicotyledons</taxon>
        <taxon>Gunneridae</taxon>
        <taxon>Pentapetalae</taxon>
        <taxon>asterids</taxon>
        <taxon>campanulids</taxon>
        <taxon>Asterales</taxon>
        <taxon>Asteraceae</taxon>
        <taxon>Asteroideae</taxon>
        <taxon>Anthemideae</taxon>
        <taxon>Artemisiinae</taxon>
        <taxon>Artemisia</taxon>
    </lineage>
</organism>
<evidence type="ECO:0000313" key="4">
    <source>
        <dbReference type="Proteomes" id="UP000245207"/>
    </source>
</evidence>
<feature type="domain" description="C2H2-type" evidence="2">
    <location>
        <begin position="76"/>
        <end position="98"/>
    </location>
</feature>
<dbReference type="InterPro" id="IPR036236">
    <property type="entry name" value="Znf_C2H2_sf"/>
</dbReference>
<dbReference type="Pfam" id="PF12874">
    <property type="entry name" value="zf-met"/>
    <property type="match status" value="1"/>
</dbReference>
<dbReference type="InterPro" id="IPR013087">
    <property type="entry name" value="Znf_C2H2_type"/>
</dbReference>
<dbReference type="PROSITE" id="PS00028">
    <property type="entry name" value="ZINC_FINGER_C2H2_1"/>
    <property type="match status" value="1"/>
</dbReference>
<protein>
    <submittedName>
        <fullName evidence="3">Zinc finger, C2H2</fullName>
    </submittedName>
</protein>
<reference evidence="3 4" key="1">
    <citation type="journal article" date="2018" name="Mol. Plant">
        <title>The genome of Artemisia annua provides insight into the evolution of Asteraceae family and artemisinin biosynthesis.</title>
        <authorList>
            <person name="Shen Q."/>
            <person name="Zhang L."/>
            <person name="Liao Z."/>
            <person name="Wang S."/>
            <person name="Yan T."/>
            <person name="Shi P."/>
            <person name="Liu M."/>
            <person name="Fu X."/>
            <person name="Pan Q."/>
            <person name="Wang Y."/>
            <person name="Lv Z."/>
            <person name="Lu X."/>
            <person name="Zhang F."/>
            <person name="Jiang W."/>
            <person name="Ma Y."/>
            <person name="Chen M."/>
            <person name="Hao X."/>
            <person name="Li L."/>
            <person name="Tang Y."/>
            <person name="Lv G."/>
            <person name="Zhou Y."/>
            <person name="Sun X."/>
            <person name="Brodelius P.E."/>
            <person name="Rose J.K.C."/>
            <person name="Tang K."/>
        </authorList>
    </citation>
    <scope>NUCLEOTIDE SEQUENCE [LARGE SCALE GENOMIC DNA]</scope>
    <source>
        <strain evidence="4">cv. Huhao1</strain>
        <tissue evidence="3">Leaf</tissue>
    </source>
</reference>
<sequence>MDEDMMTLHNIMPVELAIRREMEYRSQMEVLKNRRLVNLNPLLPSQVHPTSQQALKRKEPSTSGTALGRRSTGFVCKICHITFGTLPHLNQHSETSRHKGNLLQLKKQGKNVSCPFACQLCDISCSSGLVMADHLRGTKHSTMLQDVENAKRARAEEVYSANLY</sequence>
<gene>
    <name evidence="3" type="ORF">CTI12_AA428190</name>
</gene>
<evidence type="ECO:0000313" key="3">
    <source>
        <dbReference type="EMBL" id="PWA55437.1"/>
    </source>
</evidence>
<dbReference type="Gene3D" id="3.30.160.60">
    <property type="entry name" value="Classic Zinc Finger"/>
    <property type="match status" value="1"/>
</dbReference>
<dbReference type="Proteomes" id="UP000245207">
    <property type="component" value="Unassembled WGS sequence"/>
</dbReference>
<dbReference type="GO" id="GO:0008270">
    <property type="term" value="F:zinc ion binding"/>
    <property type="evidence" value="ECO:0007669"/>
    <property type="project" value="InterPro"/>
</dbReference>
<dbReference type="SMART" id="SM00451">
    <property type="entry name" value="ZnF_U1"/>
    <property type="match status" value="2"/>
</dbReference>
<feature type="region of interest" description="Disordered" evidence="1">
    <location>
        <begin position="44"/>
        <end position="67"/>
    </location>
</feature>